<dbReference type="AlphaFoldDB" id="E1ZKQ0"/>
<name>E1ZKQ0_CHLVA</name>
<dbReference type="GO" id="GO:0016540">
    <property type="term" value="P:protein autoprocessing"/>
    <property type="evidence" value="ECO:0007669"/>
    <property type="project" value="InterPro"/>
</dbReference>
<dbReference type="GeneID" id="17353022"/>
<feature type="domain" description="Hint" evidence="1">
    <location>
        <begin position="42"/>
        <end position="156"/>
    </location>
</feature>
<dbReference type="InParanoid" id="E1ZKQ0"/>
<dbReference type="OrthoDB" id="5212at2759"/>
<dbReference type="Pfam" id="PF01079">
    <property type="entry name" value="Hint"/>
    <property type="match status" value="1"/>
</dbReference>
<organism evidence="3">
    <name type="scientific">Chlorella variabilis</name>
    <name type="common">Green alga</name>
    <dbReference type="NCBI Taxonomy" id="554065"/>
    <lineage>
        <taxon>Eukaryota</taxon>
        <taxon>Viridiplantae</taxon>
        <taxon>Chlorophyta</taxon>
        <taxon>core chlorophytes</taxon>
        <taxon>Trebouxiophyceae</taxon>
        <taxon>Chlorellales</taxon>
        <taxon>Chlorellaceae</taxon>
        <taxon>Chlorella clade</taxon>
        <taxon>Chlorella</taxon>
    </lineage>
</organism>
<dbReference type="Gene3D" id="2.170.16.10">
    <property type="entry name" value="Hedgehog/Intein (Hint) domain"/>
    <property type="match status" value="1"/>
</dbReference>
<dbReference type="InterPro" id="IPR006141">
    <property type="entry name" value="Intein_N"/>
</dbReference>
<dbReference type="SUPFAM" id="SSF51294">
    <property type="entry name" value="Hedgehog/intein (Hint) domain"/>
    <property type="match status" value="1"/>
</dbReference>
<dbReference type="InterPro" id="IPR052140">
    <property type="entry name" value="Dev_Signal_Hedgehog-like"/>
</dbReference>
<dbReference type="InterPro" id="IPR036844">
    <property type="entry name" value="Hint_dom_sf"/>
</dbReference>
<proteinExistence type="predicted"/>
<evidence type="ECO:0000259" key="1">
    <source>
        <dbReference type="SMART" id="SM00306"/>
    </source>
</evidence>
<dbReference type="GO" id="GO:0016539">
    <property type="term" value="P:intein-mediated protein splicing"/>
    <property type="evidence" value="ECO:0007669"/>
    <property type="project" value="InterPro"/>
</dbReference>
<dbReference type="eggNOG" id="KOG3638">
    <property type="taxonomic scope" value="Eukaryota"/>
</dbReference>
<gene>
    <name evidence="2" type="ORF">CHLNCDRAFT_136623</name>
</gene>
<evidence type="ECO:0000313" key="3">
    <source>
        <dbReference type="Proteomes" id="UP000008141"/>
    </source>
</evidence>
<dbReference type="CDD" id="cd00081">
    <property type="entry name" value="Hint"/>
    <property type="match status" value="1"/>
</dbReference>
<dbReference type="PANTHER" id="PTHR46706:SF12">
    <property type="entry name" value="PROTEIN QUA-1-RELATED"/>
    <property type="match status" value="1"/>
</dbReference>
<dbReference type="InterPro" id="IPR003587">
    <property type="entry name" value="Hint_dom_N"/>
</dbReference>
<dbReference type="SMART" id="SM00306">
    <property type="entry name" value="HintN"/>
    <property type="match status" value="1"/>
</dbReference>
<accession>E1ZKQ0</accession>
<dbReference type="PROSITE" id="PS50817">
    <property type="entry name" value="INTEIN_N_TER"/>
    <property type="match status" value="1"/>
</dbReference>
<protein>
    <recommendedName>
        <fullName evidence="1">Hint domain-containing protein</fullName>
    </recommendedName>
</protein>
<reference evidence="2 3" key="1">
    <citation type="journal article" date="2010" name="Plant Cell">
        <title>The Chlorella variabilis NC64A genome reveals adaptation to photosymbiosis, coevolution with viruses, and cryptic sex.</title>
        <authorList>
            <person name="Blanc G."/>
            <person name="Duncan G."/>
            <person name="Agarkova I."/>
            <person name="Borodovsky M."/>
            <person name="Gurnon J."/>
            <person name="Kuo A."/>
            <person name="Lindquist E."/>
            <person name="Lucas S."/>
            <person name="Pangilinan J."/>
            <person name="Polle J."/>
            <person name="Salamov A."/>
            <person name="Terry A."/>
            <person name="Yamada T."/>
            <person name="Dunigan D.D."/>
            <person name="Grigoriev I.V."/>
            <person name="Claverie J.M."/>
            <person name="Van Etten J.L."/>
        </authorList>
    </citation>
    <scope>NUCLEOTIDE SEQUENCE [LARGE SCALE GENOMIC DNA]</scope>
    <source>
        <strain evidence="2 3">NC64A</strain>
    </source>
</reference>
<sequence>MGELRAQASVGPLPKPPNGVLKTECDATTGKVECLCQSAGLASCFPGAATVTVSTGAAKPLAALALGEEVLAVGSDGRLRYSPVVMFSSRRPAQRAAFVRVHTDAGLNITATPGHYLFAWKAAAAATARAALSRPASWPYVLPTQLEVGDLVPVAGAAAAAGGGGGRPLLARVTAIDRVMEDGVYMPHTLTGAIVVDGVVASELTSVVPPALAGAVFQRGMAAALRAACTLLPPHLVEAAVRGVASWAHGTPDASISHAAMAASGASRA</sequence>
<dbReference type="PANTHER" id="PTHR46706">
    <property type="entry name" value="PROTEIN QUA-1-RELATED"/>
    <property type="match status" value="1"/>
</dbReference>
<dbReference type="KEGG" id="cvr:CHLNCDRAFT_136623"/>
<dbReference type="InterPro" id="IPR001767">
    <property type="entry name" value="Hedgehog_Hint"/>
</dbReference>
<dbReference type="EMBL" id="GL433851">
    <property type="protein sequence ID" value="EFN53419.1"/>
    <property type="molecule type" value="Genomic_DNA"/>
</dbReference>
<dbReference type="Proteomes" id="UP000008141">
    <property type="component" value="Unassembled WGS sequence"/>
</dbReference>
<evidence type="ECO:0000313" key="2">
    <source>
        <dbReference type="EMBL" id="EFN53419.1"/>
    </source>
</evidence>
<dbReference type="STRING" id="554065.E1ZKQ0"/>
<dbReference type="RefSeq" id="XP_005845521.1">
    <property type="nucleotide sequence ID" value="XM_005845459.1"/>
</dbReference>
<keyword evidence="3" id="KW-1185">Reference proteome</keyword>